<keyword evidence="6" id="KW-1185">Reference proteome</keyword>
<evidence type="ECO:0000256" key="4">
    <source>
        <dbReference type="ARBA" id="ARBA00046271"/>
    </source>
</evidence>
<gene>
    <name evidence="7 8" type="primary">LOC108735408</name>
</gene>
<keyword evidence="1" id="KW-0962">Peroxisome biogenesis</keyword>
<dbReference type="Proteomes" id="UP000192223">
    <property type="component" value="Unplaced"/>
</dbReference>
<keyword evidence="3" id="KW-0576">Peroxisome</keyword>
<keyword evidence="5" id="KW-0812">Transmembrane</keyword>
<keyword evidence="5" id="KW-1133">Transmembrane helix</keyword>
<dbReference type="OrthoDB" id="411017at2759"/>
<dbReference type="AlphaFoldDB" id="A0A1W4WQV6"/>
<organism evidence="6 8">
    <name type="scientific">Agrilus planipennis</name>
    <name type="common">Emerald ash borer</name>
    <name type="synonym">Agrilus marcopoli</name>
    <dbReference type="NCBI Taxonomy" id="224129"/>
    <lineage>
        <taxon>Eukaryota</taxon>
        <taxon>Metazoa</taxon>
        <taxon>Ecdysozoa</taxon>
        <taxon>Arthropoda</taxon>
        <taxon>Hexapoda</taxon>
        <taxon>Insecta</taxon>
        <taxon>Pterygota</taxon>
        <taxon>Neoptera</taxon>
        <taxon>Endopterygota</taxon>
        <taxon>Coleoptera</taxon>
        <taxon>Polyphaga</taxon>
        <taxon>Elateriformia</taxon>
        <taxon>Buprestoidea</taxon>
        <taxon>Buprestidae</taxon>
        <taxon>Agrilinae</taxon>
        <taxon>Agrilus</taxon>
    </lineage>
</organism>
<dbReference type="PANTHER" id="PTHR12652:SF50">
    <property type="entry name" value="PEROXIN 11"/>
    <property type="match status" value="1"/>
</dbReference>
<dbReference type="GO" id="GO:0016559">
    <property type="term" value="P:peroxisome fission"/>
    <property type="evidence" value="ECO:0007669"/>
    <property type="project" value="InterPro"/>
</dbReference>
<proteinExistence type="predicted"/>
<dbReference type="RefSeq" id="XP_018322856.1">
    <property type="nucleotide sequence ID" value="XM_018467354.1"/>
</dbReference>
<feature type="transmembrane region" description="Helical" evidence="5">
    <location>
        <begin position="217"/>
        <end position="234"/>
    </location>
</feature>
<dbReference type="KEGG" id="apln:108735408"/>
<evidence type="ECO:0000313" key="6">
    <source>
        <dbReference type="Proteomes" id="UP000192223"/>
    </source>
</evidence>
<dbReference type="PANTHER" id="PTHR12652">
    <property type="entry name" value="PEROXISOMAL BIOGENESIS FACTOR 11"/>
    <property type="match status" value="1"/>
</dbReference>
<dbReference type="Pfam" id="PF05648">
    <property type="entry name" value="PEX11"/>
    <property type="match status" value="1"/>
</dbReference>
<dbReference type="GO" id="GO:0005778">
    <property type="term" value="C:peroxisomal membrane"/>
    <property type="evidence" value="ECO:0007669"/>
    <property type="project" value="UniProtKB-SubCell"/>
</dbReference>
<accession>A0A1W4WQV6</accession>
<evidence type="ECO:0000256" key="3">
    <source>
        <dbReference type="ARBA" id="ARBA00023140"/>
    </source>
</evidence>
<keyword evidence="2 5" id="KW-0472">Membrane</keyword>
<dbReference type="GeneID" id="108735408"/>
<name>A0A1W4WQV6_AGRPL</name>
<dbReference type="InterPro" id="IPR008733">
    <property type="entry name" value="PEX11"/>
</dbReference>
<evidence type="ECO:0000313" key="7">
    <source>
        <dbReference type="RefSeq" id="XP_018322856.1"/>
    </source>
</evidence>
<evidence type="ECO:0000256" key="2">
    <source>
        <dbReference type="ARBA" id="ARBA00023136"/>
    </source>
</evidence>
<reference evidence="7 8" key="1">
    <citation type="submission" date="2025-04" db="UniProtKB">
        <authorList>
            <consortium name="RefSeq"/>
        </authorList>
    </citation>
    <scope>IDENTIFICATION</scope>
    <source>
        <tissue evidence="7 8">Entire body</tissue>
    </source>
</reference>
<comment type="subcellular location">
    <subcellularLocation>
        <location evidence="4">Peroxisome membrane</location>
    </subcellularLocation>
</comment>
<sequence>MDTLIQLNKQTAGRDKLARLCQYLSRFLWYNLQNKQKFLNNNAINNLKSLEYQLSTFRKLLRWGRCLDVVYSTLPILNYPLDSRRFVDVLTKLSQAFYFLTDHILWLGRADLCQVDTHKWNQISNRYWLYTITLNLVKNFIEINNLFKLHSCQSLIYQIFLGTFSRNSFKNDVSWCNAQTLVLIQRHKALIADLIKNLCDLFIPLTTLGYYNLSPGFVGLLGVISSIAGLFILIDSTVKFIP</sequence>
<evidence type="ECO:0000256" key="5">
    <source>
        <dbReference type="SAM" id="Phobius"/>
    </source>
</evidence>
<dbReference type="RefSeq" id="XP_018322857.1">
    <property type="nucleotide sequence ID" value="XM_018467355.1"/>
</dbReference>
<protein>
    <submittedName>
        <fullName evidence="7 8">Peroxisomal membrane protein 11A</fullName>
    </submittedName>
</protein>
<evidence type="ECO:0000313" key="8">
    <source>
        <dbReference type="RefSeq" id="XP_018322857.1"/>
    </source>
</evidence>
<evidence type="ECO:0000256" key="1">
    <source>
        <dbReference type="ARBA" id="ARBA00022593"/>
    </source>
</evidence>
<dbReference type="STRING" id="224129.A0A1W4WQV6"/>